<evidence type="ECO:0000256" key="8">
    <source>
        <dbReference type="RuleBase" id="RU280814"/>
    </source>
</evidence>
<dbReference type="GO" id="GO:0046983">
    <property type="term" value="F:protein dimerization activity"/>
    <property type="evidence" value="ECO:0007669"/>
    <property type="project" value="InterPro"/>
</dbReference>
<proteinExistence type="inferred from homology"/>
<comment type="caution">
    <text evidence="11">The sequence shown here is derived from an EMBL/GenBank/DDBJ whole genome shotgun (WGS) entry which is preliminary data.</text>
</comment>
<dbReference type="Pfam" id="PF04547">
    <property type="entry name" value="Anoctamin"/>
    <property type="match status" value="1"/>
</dbReference>
<dbReference type="Pfam" id="PF16178">
    <property type="entry name" value="Anoct_dimer"/>
    <property type="match status" value="1"/>
</dbReference>
<keyword evidence="12" id="KW-1185">Reference proteome</keyword>
<keyword evidence="3" id="KW-1003">Cell membrane</keyword>
<accession>A0AAD9KCV8</accession>
<dbReference type="Proteomes" id="UP001209878">
    <property type="component" value="Unassembled WGS sequence"/>
</dbReference>
<feature type="transmembrane region" description="Helical" evidence="8">
    <location>
        <begin position="242"/>
        <end position="261"/>
    </location>
</feature>
<evidence type="ECO:0000313" key="12">
    <source>
        <dbReference type="Proteomes" id="UP001209878"/>
    </source>
</evidence>
<feature type="transmembrane region" description="Helical" evidence="8">
    <location>
        <begin position="362"/>
        <end position="379"/>
    </location>
</feature>
<evidence type="ECO:0000256" key="1">
    <source>
        <dbReference type="ARBA" id="ARBA00004651"/>
    </source>
</evidence>
<evidence type="ECO:0000259" key="9">
    <source>
        <dbReference type="Pfam" id="PF04547"/>
    </source>
</evidence>
<evidence type="ECO:0000256" key="5">
    <source>
        <dbReference type="ARBA" id="ARBA00022989"/>
    </source>
</evidence>
<feature type="transmembrane region" description="Helical" evidence="8">
    <location>
        <begin position="163"/>
        <end position="187"/>
    </location>
</feature>
<evidence type="ECO:0000256" key="2">
    <source>
        <dbReference type="ARBA" id="ARBA00009671"/>
    </source>
</evidence>
<evidence type="ECO:0000256" key="3">
    <source>
        <dbReference type="ARBA" id="ARBA00022475"/>
    </source>
</evidence>
<dbReference type="PANTHER" id="PTHR12308:SF84">
    <property type="entry name" value="ANOCTAMIN"/>
    <property type="match status" value="1"/>
</dbReference>
<dbReference type="GO" id="GO:0005886">
    <property type="term" value="C:plasma membrane"/>
    <property type="evidence" value="ECO:0007669"/>
    <property type="project" value="UniProtKB-SubCell"/>
</dbReference>
<feature type="domain" description="Anoctamin transmembrane" evidence="9">
    <location>
        <begin position="152"/>
        <end position="714"/>
    </location>
</feature>
<dbReference type="EMBL" id="JAODUO010001210">
    <property type="protein sequence ID" value="KAK2168869.1"/>
    <property type="molecule type" value="Genomic_DNA"/>
</dbReference>
<feature type="transmembrane region" description="Helical" evidence="8">
    <location>
        <begin position="578"/>
        <end position="602"/>
    </location>
</feature>
<comment type="similarity">
    <text evidence="2 8">Belongs to the anoctamin family.</text>
</comment>
<keyword evidence="7" id="KW-0325">Glycoprotein</keyword>
<keyword evidence="4 8" id="KW-0812">Transmembrane</keyword>
<dbReference type="PANTHER" id="PTHR12308">
    <property type="entry name" value="ANOCTAMIN"/>
    <property type="match status" value="1"/>
</dbReference>
<feature type="transmembrane region" description="Helical" evidence="8">
    <location>
        <begin position="321"/>
        <end position="350"/>
    </location>
</feature>
<dbReference type="InterPro" id="IPR049452">
    <property type="entry name" value="Anoctamin_TM"/>
</dbReference>
<keyword evidence="5 8" id="KW-1133">Transmembrane helix</keyword>
<organism evidence="11 12">
    <name type="scientific">Ridgeia piscesae</name>
    <name type="common">Tubeworm</name>
    <dbReference type="NCBI Taxonomy" id="27915"/>
    <lineage>
        <taxon>Eukaryota</taxon>
        <taxon>Metazoa</taxon>
        <taxon>Spiralia</taxon>
        <taxon>Lophotrochozoa</taxon>
        <taxon>Annelida</taxon>
        <taxon>Polychaeta</taxon>
        <taxon>Sedentaria</taxon>
        <taxon>Canalipalpata</taxon>
        <taxon>Sabellida</taxon>
        <taxon>Siboglinidae</taxon>
        <taxon>Ridgeia</taxon>
    </lineage>
</organism>
<keyword evidence="6 8" id="KW-0472">Membrane</keyword>
<protein>
    <recommendedName>
        <fullName evidence="8">Anoctamin</fullName>
    </recommendedName>
</protein>
<gene>
    <name evidence="11" type="ORF">NP493_1213g00020</name>
</gene>
<name>A0AAD9KCV8_RIDPI</name>
<comment type="subcellular location">
    <subcellularLocation>
        <location evidence="1">Cell membrane</location>
        <topology evidence="1">Multi-pass membrane protein</topology>
    </subcellularLocation>
    <subcellularLocation>
        <location evidence="8">Membrane</location>
        <topology evidence="8">Multi-pass membrane protein</topology>
    </subcellularLocation>
</comment>
<dbReference type="GO" id="GO:0005254">
    <property type="term" value="F:chloride channel activity"/>
    <property type="evidence" value="ECO:0007669"/>
    <property type="project" value="TreeGrafter"/>
</dbReference>
<reference evidence="11" key="1">
    <citation type="journal article" date="2023" name="Mol. Biol. Evol.">
        <title>Third-Generation Sequencing Reveals the Adaptive Role of the Epigenome in Three Deep-Sea Polychaetes.</title>
        <authorList>
            <person name="Perez M."/>
            <person name="Aroh O."/>
            <person name="Sun Y."/>
            <person name="Lan Y."/>
            <person name="Juniper S.K."/>
            <person name="Young C.R."/>
            <person name="Angers B."/>
            <person name="Qian P.Y."/>
        </authorList>
    </citation>
    <scope>NUCLEOTIDE SEQUENCE</scope>
    <source>
        <strain evidence="11">R07B-5</strain>
    </source>
</reference>
<feature type="domain" description="Anoctamin dimerisation" evidence="10">
    <location>
        <begin position="2"/>
        <end position="149"/>
    </location>
</feature>
<evidence type="ECO:0000256" key="7">
    <source>
        <dbReference type="ARBA" id="ARBA00023180"/>
    </source>
</evidence>
<evidence type="ECO:0000256" key="6">
    <source>
        <dbReference type="ARBA" id="ARBA00023136"/>
    </source>
</evidence>
<feature type="transmembrane region" description="Helical" evidence="8">
    <location>
        <begin position="406"/>
        <end position="427"/>
    </location>
</feature>
<dbReference type="AlphaFoldDB" id="A0AAD9KCV8"/>
<evidence type="ECO:0000313" key="11">
    <source>
        <dbReference type="EMBL" id="KAK2168869.1"/>
    </source>
</evidence>
<evidence type="ECO:0000256" key="4">
    <source>
        <dbReference type="ARBA" id="ARBA00022692"/>
    </source>
</evidence>
<feature type="transmembrane region" description="Helical" evidence="8">
    <location>
        <begin position="672"/>
        <end position="697"/>
    </location>
</feature>
<feature type="transmembrane region" description="Helical" evidence="8">
    <location>
        <begin position="528"/>
        <end position="550"/>
    </location>
</feature>
<evidence type="ECO:0000259" key="10">
    <source>
        <dbReference type="Pfam" id="PF16178"/>
    </source>
</evidence>
<dbReference type="InterPro" id="IPR032394">
    <property type="entry name" value="Anoct_dimer"/>
</dbReference>
<sequence length="731" mass="85573">MAEFMRIKVPIKEYDVEENESSCLSKIPCNPFTSNLADIPEEPCFFTADYNRHREDSFLITDKDKLFTSGQRSYMVYELLLRTKYADDKEKMGIDRMIKNGAYTAAYPLHDGSYMFEHSKLTRKDEMTDRQWLYDTWARPGRWYCYQPLDLIRKYFGEKVGIYFAWLGFYTVMLIPPSIVGLVAFFYGVATLFDYTPSEEICDKNNAGQFDMCPLCDGGCTYWKLHISCTYARLTYLFDNEATVFFAGFMAIWASVFLEFWKRQEAELQYDWDVAAFKQEERLRPEYETKVKQKKMNPVTKMLEPYMPEWSKYMRIFTSTVVILFMICLVLGAVLGVIIYRMIIVGLLYAANNEVIQQNAKITTTATAAVINLIVIIFLNKIYQELAIFLTNLEQPRTDTEYNDSFTFKMFLFQFINFYSAIFYVAFFKGRLGGRPGDYDRTLGYRAEECDPAGCLIELCIQLGVIMVGKQTINNFKELFLPKIMNMIRQRKSVKVKGEDEVYTRWEKDSDLSLQPPLGLFDEYLEMVIQYGFVTIFVAAFPLAPFFALLNNIIEIRLDAYKFVTVWKRPVAFRAESIGIWFGILQSVSFIAVLTNAFIIGWTSDFVPKLVYKLAISPDQSLTGYMNHSLSYFNVSEFEGEHENHTDLTYCRYSDYRYHPEHEQRYQFTTDYWHILVARLAFVIVFEHCVFFLTWLVTNIIPDVSNDVRVLMLRELYLAKEARYGIAKKEE</sequence>
<dbReference type="InterPro" id="IPR007632">
    <property type="entry name" value="Anoctamin"/>
</dbReference>